<dbReference type="Proteomes" id="UP001139293">
    <property type="component" value="Unassembled WGS sequence"/>
</dbReference>
<evidence type="ECO:0000313" key="1">
    <source>
        <dbReference type="EMBL" id="MCL1140258.1"/>
    </source>
</evidence>
<reference evidence="1" key="1">
    <citation type="submission" date="2022-01" db="EMBL/GenBank/DDBJ databases">
        <title>Whole genome-based taxonomy of the Shewanellaceae.</title>
        <authorList>
            <person name="Martin-Rodriguez A.J."/>
        </authorList>
    </citation>
    <scope>NUCLEOTIDE SEQUENCE</scope>
    <source>
        <strain evidence="1">KCTC 23973</strain>
    </source>
</reference>
<dbReference type="AlphaFoldDB" id="A0A9X1ZEL3"/>
<sequence length="742" mass="83886">MDSSFNEHTDTIDYDSLEMPAKVVSLEQLRNKNSTSIYLGRLGTANTEYGVSIPQGYEDDLVCQCMIWFLGTTYVQNHTNKTIIRYITNIQYFFDFLTHKAPTVPLPFSILNEYKHYITTVSDANNSGLTQNKKYRGALLPLEHLALSQSDENQTKSQLPENLLNWQEHVTYRVKAGRLGSNLSENSEARDCLSSLFKGCEYSDTALINSLKVVASTTLLLFAEKRGALREHLEKDKEFQCLLVEALDKHTISEPPNSCGFLRTNNGRNSQEQVDYAHGLYHRLSKAVCELNDPILLEVWSYNLGKVNPASSKVRKFTWSSTPTINEMTNLWSVVTATDGRINTNLAVCNRSKSTKVCSVSTINALTVRDLLTITDFEQLLMLWLKNADKIYDDAALAMTIDDHIISTEDVFGRSIKGRRDKMNRVVLSTPATKANLLYYATVEYTNAIESCQKLLCKDQQGKLFPGFAFSWLKFLSPKTRVVSPTYKLLTSLVDDSSHILLFLKSELGETKLKPFQWLLQNIISQKQSLNASAIRNSVIAAEAARGMRGEAFDDALDRDAEAAGHSVETRLNTYISRTKSREIASSVIDMERKAIEMMEQDANAILNAFESAKEGGFDVISQAQVEELRKKQKYKDVNSSHSKLYQAFESEEQADGMLYAQNNHYLFIESPLSVAFMLTQIHLKLAKADLNKINLNDAQNTSLLTDVVIMRYVMENKFTTQVVEEGEKFFEEHIKPTLEIN</sequence>
<gene>
    <name evidence="1" type="ORF">L2740_17115</name>
</gene>
<protein>
    <submittedName>
        <fullName evidence="1">Uncharacterized protein</fullName>
    </submittedName>
</protein>
<comment type="caution">
    <text evidence="1">The sequence shown here is derived from an EMBL/GenBank/DDBJ whole genome shotgun (WGS) entry which is preliminary data.</text>
</comment>
<proteinExistence type="predicted"/>
<name>A0A9X1ZEL3_9GAMM</name>
<dbReference type="EMBL" id="JAKILB010000013">
    <property type="protein sequence ID" value="MCL1140258.1"/>
    <property type="molecule type" value="Genomic_DNA"/>
</dbReference>
<evidence type="ECO:0000313" key="2">
    <source>
        <dbReference type="Proteomes" id="UP001139293"/>
    </source>
</evidence>
<organism evidence="1 2">
    <name type="scientific">Shewanella pneumatophori</name>
    <dbReference type="NCBI Taxonomy" id="314092"/>
    <lineage>
        <taxon>Bacteria</taxon>
        <taxon>Pseudomonadati</taxon>
        <taxon>Pseudomonadota</taxon>
        <taxon>Gammaproteobacteria</taxon>
        <taxon>Alteromonadales</taxon>
        <taxon>Shewanellaceae</taxon>
        <taxon>Shewanella</taxon>
    </lineage>
</organism>
<accession>A0A9X1ZEL3</accession>
<keyword evidence="2" id="KW-1185">Reference proteome</keyword>
<dbReference type="RefSeq" id="WP_248951294.1">
    <property type="nucleotide sequence ID" value="NZ_JAKILB010000013.1"/>
</dbReference>